<evidence type="ECO:0000256" key="2">
    <source>
        <dbReference type="SAM" id="MobiDB-lite"/>
    </source>
</evidence>
<evidence type="ECO:0000259" key="3">
    <source>
        <dbReference type="PROSITE" id="PS50846"/>
    </source>
</evidence>
<protein>
    <submittedName>
        <fullName evidence="4">Heavy-metal-associated domain-containing protein</fullName>
    </submittedName>
</protein>
<dbReference type="CDD" id="cd00371">
    <property type="entry name" value="HMA"/>
    <property type="match status" value="1"/>
</dbReference>
<feature type="domain" description="HMA" evidence="3">
    <location>
        <begin position="2"/>
        <end position="67"/>
    </location>
</feature>
<keyword evidence="5" id="KW-1185">Reference proteome</keyword>
<dbReference type="Gene3D" id="3.30.70.100">
    <property type="match status" value="1"/>
</dbReference>
<dbReference type="AlphaFoldDB" id="A0A7X6M3L2"/>
<dbReference type="InterPro" id="IPR036163">
    <property type="entry name" value="HMA_dom_sf"/>
</dbReference>
<keyword evidence="1" id="KW-0479">Metal-binding</keyword>
<accession>A0A7X6M3L2</accession>
<sequence>MIEHSYAVLGMACGHCAASVTAEIEHIPGVTAVAVDVAADTVRVTSAADLDPADIRAAVDAAGYELAAPDQSAGEANSHEHGPRQTR</sequence>
<dbReference type="Pfam" id="PF00403">
    <property type="entry name" value="HMA"/>
    <property type="match status" value="1"/>
</dbReference>
<dbReference type="InterPro" id="IPR017969">
    <property type="entry name" value="Heavy-metal-associated_CS"/>
</dbReference>
<evidence type="ECO:0000313" key="5">
    <source>
        <dbReference type="Proteomes" id="UP000523447"/>
    </source>
</evidence>
<dbReference type="Proteomes" id="UP000523447">
    <property type="component" value="Unassembled WGS sequence"/>
</dbReference>
<dbReference type="GO" id="GO:0046872">
    <property type="term" value="F:metal ion binding"/>
    <property type="evidence" value="ECO:0007669"/>
    <property type="project" value="UniProtKB-KW"/>
</dbReference>
<dbReference type="EMBL" id="JAAXPE010000051">
    <property type="protein sequence ID" value="NKY89567.1"/>
    <property type="molecule type" value="Genomic_DNA"/>
</dbReference>
<reference evidence="4 5" key="1">
    <citation type="submission" date="2020-04" db="EMBL/GenBank/DDBJ databases">
        <title>MicrobeNet Type strains.</title>
        <authorList>
            <person name="Nicholson A.C."/>
        </authorList>
    </citation>
    <scope>NUCLEOTIDE SEQUENCE [LARGE SCALE GENOMIC DNA]</scope>
    <source>
        <strain evidence="4 5">DSM 44445</strain>
    </source>
</reference>
<dbReference type="SUPFAM" id="SSF55008">
    <property type="entry name" value="HMA, heavy metal-associated domain"/>
    <property type="match status" value="1"/>
</dbReference>
<comment type="caution">
    <text evidence="4">The sequence shown here is derived from an EMBL/GenBank/DDBJ whole genome shotgun (WGS) entry which is preliminary data.</text>
</comment>
<gene>
    <name evidence="4" type="ORF">HGA07_28725</name>
</gene>
<feature type="compositionally biased region" description="Basic and acidic residues" evidence="2">
    <location>
        <begin position="77"/>
        <end position="87"/>
    </location>
</feature>
<evidence type="ECO:0000313" key="4">
    <source>
        <dbReference type="EMBL" id="NKY89567.1"/>
    </source>
</evidence>
<evidence type="ECO:0000256" key="1">
    <source>
        <dbReference type="ARBA" id="ARBA00022723"/>
    </source>
</evidence>
<dbReference type="PROSITE" id="PS50846">
    <property type="entry name" value="HMA_2"/>
    <property type="match status" value="1"/>
</dbReference>
<dbReference type="InterPro" id="IPR006121">
    <property type="entry name" value="HMA_dom"/>
</dbReference>
<dbReference type="PROSITE" id="PS01047">
    <property type="entry name" value="HMA_1"/>
    <property type="match status" value="1"/>
</dbReference>
<proteinExistence type="predicted"/>
<organism evidence="4 5">
    <name type="scientific">Nocardia veterana</name>
    <dbReference type="NCBI Taxonomy" id="132249"/>
    <lineage>
        <taxon>Bacteria</taxon>
        <taxon>Bacillati</taxon>
        <taxon>Actinomycetota</taxon>
        <taxon>Actinomycetes</taxon>
        <taxon>Mycobacteriales</taxon>
        <taxon>Nocardiaceae</taxon>
        <taxon>Nocardia</taxon>
    </lineage>
</organism>
<dbReference type="RefSeq" id="WP_051032174.1">
    <property type="nucleotide sequence ID" value="NZ_CAWPHS010000047.1"/>
</dbReference>
<name>A0A7X6M3L2_9NOCA</name>
<feature type="region of interest" description="Disordered" evidence="2">
    <location>
        <begin position="67"/>
        <end position="87"/>
    </location>
</feature>